<keyword evidence="5" id="KW-1185">Reference proteome</keyword>
<gene>
    <name evidence="4" type="ORF">VTK73DRAFT_4707</name>
</gene>
<name>A0ABR3V6Q0_9PEZI</name>
<feature type="domain" description="Xylanolytic transcriptional activator regulatory" evidence="3">
    <location>
        <begin position="330"/>
        <end position="403"/>
    </location>
</feature>
<dbReference type="InterPro" id="IPR007219">
    <property type="entry name" value="XnlR_reg_dom"/>
</dbReference>
<comment type="caution">
    <text evidence="4">The sequence shown here is derived from an EMBL/GenBank/DDBJ whole genome shotgun (WGS) entry which is preliminary data.</text>
</comment>
<evidence type="ECO:0000313" key="5">
    <source>
        <dbReference type="Proteomes" id="UP001586593"/>
    </source>
</evidence>
<dbReference type="CDD" id="cd12148">
    <property type="entry name" value="fungal_TF_MHR"/>
    <property type="match status" value="1"/>
</dbReference>
<keyword evidence="1" id="KW-0539">Nucleus</keyword>
<dbReference type="PANTHER" id="PTHR31668">
    <property type="entry name" value="GLUCOSE TRANSPORT TRANSCRIPTION REGULATOR RGT1-RELATED-RELATED"/>
    <property type="match status" value="1"/>
</dbReference>
<protein>
    <recommendedName>
        <fullName evidence="3">Xylanolytic transcriptional activator regulatory domain-containing protein</fullName>
    </recommendedName>
</protein>
<organism evidence="4 5">
    <name type="scientific">Phialemonium thermophilum</name>
    <dbReference type="NCBI Taxonomy" id="223376"/>
    <lineage>
        <taxon>Eukaryota</taxon>
        <taxon>Fungi</taxon>
        <taxon>Dikarya</taxon>
        <taxon>Ascomycota</taxon>
        <taxon>Pezizomycotina</taxon>
        <taxon>Sordariomycetes</taxon>
        <taxon>Sordariomycetidae</taxon>
        <taxon>Cephalothecales</taxon>
        <taxon>Cephalothecaceae</taxon>
        <taxon>Phialemonium</taxon>
    </lineage>
</organism>
<sequence>MFSSCNIHVRRRRPLQRKSPLAPAGPPSWTVLHDDRPLVAHLAGSYSDEPMMGADATASTGRTASFSGGGGAPSALLAPPSNTTAAAATAANTTVQTLEDGVGLTAHSMGLSAEQDTELLASFRSAVINETNNVDADIVQVCAGDRTGHRPPVHFSVLRDDFDPFDNIAKNAASDRIEAAVAGHADTLVRLYFRHVHPVYPVVSKTRFLRAYARDKTSIPASLRGAIYGLASNFWAHARSNHAAAATVPASSPSSSSAAAAAAHSPLSCSSRLSSTHTQQRGFNQHELFEDALGSLQREFHGPNLWVLQASLLLIHETPADNATIESPRVWMLASQAVACAQMIGLHRDPTDWAIAPWEKALRRKLWWATFATDVWSSVSHGNPPHIYPASFTTPALSMDDLSFDEDVPPDLHYLVDATSAHLDVSACARFFEGITVARLVHNLLLSSLYVSSFANPLLLLPSRDSWLANAP</sequence>
<dbReference type="InterPro" id="IPR050797">
    <property type="entry name" value="Carb_Metab_Trans_Reg"/>
</dbReference>
<accession>A0ABR3V6Q0</accession>
<feature type="region of interest" description="Disordered" evidence="2">
    <location>
        <begin position="1"/>
        <end position="29"/>
    </location>
</feature>
<evidence type="ECO:0000256" key="1">
    <source>
        <dbReference type="ARBA" id="ARBA00023242"/>
    </source>
</evidence>
<dbReference type="Pfam" id="PF04082">
    <property type="entry name" value="Fungal_trans"/>
    <property type="match status" value="1"/>
</dbReference>
<dbReference type="PANTHER" id="PTHR31668:SF23">
    <property type="entry name" value="ZN(II)2CYS6 TRANSCRIPTION FACTOR (EUROFUNG)"/>
    <property type="match status" value="1"/>
</dbReference>
<feature type="region of interest" description="Disordered" evidence="2">
    <location>
        <begin position="47"/>
        <end position="74"/>
    </location>
</feature>
<dbReference type="EMBL" id="JAZHXJ010002653">
    <property type="protein sequence ID" value="KAL1837396.1"/>
    <property type="molecule type" value="Genomic_DNA"/>
</dbReference>
<evidence type="ECO:0000313" key="4">
    <source>
        <dbReference type="EMBL" id="KAL1837396.1"/>
    </source>
</evidence>
<reference evidence="4 5" key="1">
    <citation type="journal article" date="2024" name="Commun. Biol.">
        <title>Comparative genomic analysis of thermophilic fungi reveals convergent evolutionary adaptations and gene losses.</title>
        <authorList>
            <person name="Steindorff A.S."/>
            <person name="Aguilar-Pontes M.V."/>
            <person name="Robinson A.J."/>
            <person name="Andreopoulos B."/>
            <person name="LaButti K."/>
            <person name="Kuo A."/>
            <person name="Mondo S."/>
            <person name="Riley R."/>
            <person name="Otillar R."/>
            <person name="Haridas S."/>
            <person name="Lipzen A."/>
            <person name="Grimwood J."/>
            <person name="Schmutz J."/>
            <person name="Clum A."/>
            <person name="Reid I.D."/>
            <person name="Moisan M.C."/>
            <person name="Butler G."/>
            <person name="Nguyen T.T.M."/>
            <person name="Dewar K."/>
            <person name="Conant G."/>
            <person name="Drula E."/>
            <person name="Henrissat B."/>
            <person name="Hansel C."/>
            <person name="Singer S."/>
            <person name="Hutchinson M.I."/>
            <person name="de Vries R.P."/>
            <person name="Natvig D.O."/>
            <person name="Powell A.J."/>
            <person name="Tsang A."/>
            <person name="Grigoriev I.V."/>
        </authorList>
    </citation>
    <scope>NUCLEOTIDE SEQUENCE [LARGE SCALE GENOMIC DNA]</scope>
    <source>
        <strain evidence="4 5">ATCC 24622</strain>
    </source>
</reference>
<proteinExistence type="predicted"/>
<dbReference type="SMART" id="SM00906">
    <property type="entry name" value="Fungal_trans"/>
    <property type="match status" value="1"/>
</dbReference>
<evidence type="ECO:0000259" key="3">
    <source>
        <dbReference type="SMART" id="SM00906"/>
    </source>
</evidence>
<dbReference type="Proteomes" id="UP001586593">
    <property type="component" value="Unassembled WGS sequence"/>
</dbReference>
<evidence type="ECO:0000256" key="2">
    <source>
        <dbReference type="SAM" id="MobiDB-lite"/>
    </source>
</evidence>